<feature type="transmembrane region" description="Helical" evidence="5">
    <location>
        <begin position="143"/>
        <end position="162"/>
    </location>
</feature>
<accession>A0A376ABI3</accession>
<dbReference type="Gene3D" id="1.10.3720.10">
    <property type="entry name" value="MetI-like"/>
    <property type="match status" value="1"/>
</dbReference>
<dbReference type="InterPro" id="IPR052730">
    <property type="entry name" value="Sugar_ABC_transporter"/>
</dbReference>
<name>A0A376ABI3_9HYPH</name>
<keyword evidence="8" id="KW-1185">Reference proteome</keyword>
<dbReference type="STRING" id="1336235.GCA_000518785_04524"/>
<keyword evidence="5" id="KW-0813">Transport</keyword>
<dbReference type="PROSITE" id="PS50928">
    <property type="entry name" value="ABC_TM1"/>
    <property type="match status" value="1"/>
</dbReference>
<dbReference type="InterPro" id="IPR035906">
    <property type="entry name" value="MetI-like_sf"/>
</dbReference>
<sequence length="291" mass="32179">MYGLSRYKLFFLLPGLLTLLAIILFPLIFTIRVSFSGWDAASPGLNFIGGGNYGRIFSDARFWESLVRLGFIATACVLFEYVIAFALALLVWHQVRLRRLTRVLFLIPMMTTPVVMAVIWRTIFHESLGPANDLMQFLGIGNIAWLTSAGWATVVVILVDVWQWTPFMFLLLMTGLLSLPKEPFLAAAIDGAGPIRTFFNVTFPAMAPISAGAVIIRLIEASKIMETIYVVTSGGPGTATETSSYYIFIRGLRDFQIGYAAALSITYLVIMIVLLTIIAKLLARYLVKSGA</sequence>
<reference evidence="8" key="1">
    <citation type="submission" date="2018-07" db="EMBL/GenBank/DDBJ databases">
        <authorList>
            <person name="Peiro R."/>
            <person name="Begona"/>
            <person name="Cbmso G."/>
            <person name="Lopez M."/>
            <person name="Gonzalez S."/>
        </authorList>
    </citation>
    <scope>NUCLEOTIDE SEQUENCE [LARGE SCALE GENOMIC DNA]</scope>
</reference>
<comment type="similarity">
    <text evidence="5">Belongs to the binding-protein-dependent transport system permease family.</text>
</comment>
<dbReference type="Pfam" id="PF00528">
    <property type="entry name" value="BPD_transp_1"/>
    <property type="match status" value="1"/>
</dbReference>
<evidence type="ECO:0000256" key="4">
    <source>
        <dbReference type="ARBA" id="ARBA00023136"/>
    </source>
</evidence>
<dbReference type="CDD" id="cd06261">
    <property type="entry name" value="TM_PBP2"/>
    <property type="match status" value="1"/>
</dbReference>
<gene>
    <name evidence="7" type="ORF">RHIZ70_832</name>
</gene>
<dbReference type="RefSeq" id="WP_115672263.1">
    <property type="nucleotide sequence ID" value="NZ_UEYP01000018.1"/>
</dbReference>
<comment type="subcellular location">
    <subcellularLocation>
        <location evidence="1 5">Cell membrane</location>
        <topology evidence="1 5">Multi-pass membrane protein</topology>
    </subcellularLocation>
</comment>
<dbReference type="PANTHER" id="PTHR43759">
    <property type="entry name" value="TREHALOSE TRANSPORT SYSTEM PERMEASE PROTEIN SUGA"/>
    <property type="match status" value="1"/>
</dbReference>
<keyword evidence="2 5" id="KW-0812">Transmembrane</keyword>
<protein>
    <recommendedName>
        <fullName evidence="6">ABC transmembrane type-1 domain-containing protein</fullName>
    </recommendedName>
</protein>
<dbReference type="PANTHER" id="PTHR43759:SF1">
    <property type="entry name" value="GLUCOSE IMPORT SYSTEM PERMEASE PROTEIN GLCT"/>
    <property type="match status" value="1"/>
</dbReference>
<dbReference type="OrthoDB" id="9801818at2"/>
<evidence type="ECO:0000256" key="1">
    <source>
        <dbReference type="ARBA" id="ARBA00004651"/>
    </source>
</evidence>
<dbReference type="AlphaFoldDB" id="A0A376ABI3"/>
<evidence type="ECO:0000256" key="3">
    <source>
        <dbReference type="ARBA" id="ARBA00022989"/>
    </source>
</evidence>
<feature type="transmembrane region" description="Helical" evidence="5">
    <location>
        <begin position="169"/>
        <end position="189"/>
    </location>
</feature>
<dbReference type="GO" id="GO:0055085">
    <property type="term" value="P:transmembrane transport"/>
    <property type="evidence" value="ECO:0007669"/>
    <property type="project" value="InterPro"/>
</dbReference>
<evidence type="ECO:0000256" key="2">
    <source>
        <dbReference type="ARBA" id="ARBA00022692"/>
    </source>
</evidence>
<feature type="domain" description="ABC transmembrane type-1" evidence="6">
    <location>
        <begin position="66"/>
        <end position="278"/>
    </location>
</feature>
<organism evidence="7 8">
    <name type="scientific">Ciceribacter selenitireducens ATCC BAA-1503</name>
    <dbReference type="NCBI Taxonomy" id="1336235"/>
    <lineage>
        <taxon>Bacteria</taxon>
        <taxon>Pseudomonadati</taxon>
        <taxon>Pseudomonadota</taxon>
        <taxon>Alphaproteobacteria</taxon>
        <taxon>Hyphomicrobiales</taxon>
        <taxon>Rhizobiaceae</taxon>
        <taxon>Ciceribacter</taxon>
    </lineage>
</organism>
<dbReference type="GO" id="GO:0005886">
    <property type="term" value="C:plasma membrane"/>
    <property type="evidence" value="ECO:0007669"/>
    <property type="project" value="UniProtKB-SubCell"/>
</dbReference>
<feature type="transmembrane region" description="Helical" evidence="5">
    <location>
        <begin position="201"/>
        <end position="219"/>
    </location>
</feature>
<dbReference type="SUPFAM" id="SSF161098">
    <property type="entry name" value="MetI-like"/>
    <property type="match status" value="1"/>
</dbReference>
<keyword evidence="4 5" id="KW-0472">Membrane</keyword>
<evidence type="ECO:0000259" key="6">
    <source>
        <dbReference type="PROSITE" id="PS50928"/>
    </source>
</evidence>
<feature type="transmembrane region" description="Helical" evidence="5">
    <location>
        <begin position="69"/>
        <end position="91"/>
    </location>
</feature>
<feature type="transmembrane region" description="Helical" evidence="5">
    <location>
        <begin position="9"/>
        <end position="29"/>
    </location>
</feature>
<dbReference type="Proteomes" id="UP000254764">
    <property type="component" value="Unassembled WGS sequence"/>
</dbReference>
<dbReference type="SUPFAM" id="SSF160964">
    <property type="entry name" value="MalF N-terminal region-like"/>
    <property type="match status" value="1"/>
</dbReference>
<dbReference type="EMBL" id="UEYP01000018">
    <property type="protein sequence ID" value="SSC65124.1"/>
    <property type="molecule type" value="Genomic_DNA"/>
</dbReference>
<dbReference type="InterPro" id="IPR000515">
    <property type="entry name" value="MetI-like"/>
</dbReference>
<proteinExistence type="inferred from homology"/>
<evidence type="ECO:0000313" key="7">
    <source>
        <dbReference type="EMBL" id="SSC65124.1"/>
    </source>
</evidence>
<feature type="transmembrane region" description="Helical" evidence="5">
    <location>
        <begin position="257"/>
        <end position="279"/>
    </location>
</feature>
<evidence type="ECO:0000256" key="5">
    <source>
        <dbReference type="RuleBase" id="RU363032"/>
    </source>
</evidence>
<keyword evidence="3 5" id="KW-1133">Transmembrane helix</keyword>
<evidence type="ECO:0000313" key="8">
    <source>
        <dbReference type="Proteomes" id="UP000254764"/>
    </source>
</evidence>
<feature type="transmembrane region" description="Helical" evidence="5">
    <location>
        <begin position="103"/>
        <end position="123"/>
    </location>
</feature>